<dbReference type="AlphaFoldDB" id="A0A1M6JL62"/>
<accession>A0A1M6JL62</accession>
<protein>
    <submittedName>
        <fullName evidence="3">Cupin domain-containing protein</fullName>
    </submittedName>
</protein>
<dbReference type="Pfam" id="PF07883">
    <property type="entry name" value="Cupin_2"/>
    <property type="match status" value="1"/>
</dbReference>
<name>A0A1M6JL62_9FIRM</name>
<evidence type="ECO:0000313" key="4">
    <source>
        <dbReference type="Proteomes" id="UP000184386"/>
    </source>
</evidence>
<dbReference type="InterPro" id="IPR051610">
    <property type="entry name" value="GPI/OXD"/>
</dbReference>
<dbReference type="InterPro" id="IPR013096">
    <property type="entry name" value="Cupin_2"/>
</dbReference>
<dbReference type="PANTHER" id="PTHR35848:SF6">
    <property type="entry name" value="CUPIN TYPE-2 DOMAIN-CONTAINING PROTEIN"/>
    <property type="match status" value="1"/>
</dbReference>
<dbReference type="EMBL" id="FRAC01000006">
    <property type="protein sequence ID" value="SHJ47428.1"/>
    <property type="molecule type" value="Genomic_DNA"/>
</dbReference>
<feature type="domain" description="Cupin type-2" evidence="2">
    <location>
        <begin position="55"/>
        <end position="126"/>
    </location>
</feature>
<dbReference type="GO" id="GO:0046872">
    <property type="term" value="F:metal ion binding"/>
    <property type="evidence" value="ECO:0007669"/>
    <property type="project" value="UniProtKB-KW"/>
</dbReference>
<proteinExistence type="predicted"/>
<dbReference type="Proteomes" id="UP000184386">
    <property type="component" value="Unassembled WGS sequence"/>
</dbReference>
<dbReference type="InterPro" id="IPR011051">
    <property type="entry name" value="RmlC_Cupin_sf"/>
</dbReference>
<reference evidence="3 4" key="1">
    <citation type="submission" date="2016-11" db="EMBL/GenBank/DDBJ databases">
        <authorList>
            <person name="Jaros S."/>
            <person name="Januszkiewicz K."/>
            <person name="Wedrychowicz H."/>
        </authorList>
    </citation>
    <scope>NUCLEOTIDE SEQUENCE [LARGE SCALE GENOMIC DNA]</scope>
    <source>
        <strain evidence="3 4">DSM 15929</strain>
    </source>
</reference>
<dbReference type="PANTHER" id="PTHR35848">
    <property type="entry name" value="OXALATE-BINDING PROTEIN"/>
    <property type="match status" value="1"/>
</dbReference>
<dbReference type="RefSeq" id="WP_084123844.1">
    <property type="nucleotide sequence ID" value="NZ_FRAC01000006.1"/>
</dbReference>
<keyword evidence="1" id="KW-0479">Metal-binding</keyword>
<dbReference type="STRING" id="1121322.SAMN02745136_00122"/>
<dbReference type="OrthoDB" id="9797047at2"/>
<dbReference type="Gene3D" id="2.60.120.10">
    <property type="entry name" value="Jelly Rolls"/>
    <property type="match status" value="1"/>
</dbReference>
<evidence type="ECO:0000313" key="3">
    <source>
        <dbReference type="EMBL" id="SHJ47428.1"/>
    </source>
</evidence>
<organism evidence="3 4">
    <name type="scientific">Anaerocolumna jejuensis DSM 15929</name>
    <dbReference type="NCBI Taxonomy" id="1121322"/>
    <lineage>
        <taxon>Bacteria</taxon>
        <taxon>Bacillati</taxon>
        <taxon>Bacillota</taxon>
        <taxon>Clostridia</taxon>
        <taxon>Lachnospirales</taxon>
        <taxon>Lachnospiraceae</taxon>
        <taxon>Anaerocolumna</taxon>
    </lineage>
</organism>
<keyword evidence="4" id="KW-1185">Reference proteome</keyword>
<dbReference type="InterPro" id="IPR014710">
    <property type="entry name" value="RmlC-like_jellyroll"/>
</dbReference>
<gene>
    <name evidence="3" type="ORF">SAMN02745136_00122</name>
</gene>
<sequence>MRELEIKNVKTAVYRDFNLNQIYDYIGKSEQSFEFQRSESVSPYRSGEGKLSVNFYTLQPGKSNYTYHQHTGNEEVFYIISGTATLKTPKGDSEVSEGDVIVMPPNENGAHMLTNNSNELLFYLDVHTVGSPEVVIYPNTGKVRIMSEDIQKSFKIESEVNYLDGE</sequence>
<evidence type="ECO:0000256" key="1">
    <source>
        <dbReference type="ARBA" id="ARBA00022723"/>
    </source>
</evidence>
<dbReference type="SUPFAM" id="SSF51182">
    <property type="entry name" value="RmlC-like cupins"/>
    <property type="match status" value="1"/>
</dbReference>
<evidence type="ECO:0000259" key="2">
    <source>
        <dbReference type="Pfam" id="PF07883"/>
    </source>
</evidence>